<comment type="caution">
    <text evidence="1">The sequence shown here is derived from an EMBL/GenBank/DDBJ whole genome shotgun (WGS) entry which is preliminary data.</text>
</comment>
<dbReference type="InParanoid" id="A0A1E1LSZ6"/>
<evidence type="ECO:0000313" key="1">
    <source>
        <dbReference type="EMBL" id="CZT13595.1"/>
    </source>
</evidence>
<organism evidence="1 2">
    <name type="scientific">Rhynchosporium graminicola</name>
    <dbReference type="NCBI Taxonomy" id="2792576"/>
    <lineage>
        <taxon>Eukaryota</taxon>
        <taxon>Fungi</taxon>
        <taxon>Dikarya</taxon>
        <taxon>Ascomycota</taxon>
        <taxon>Pezizomycotina</taxon>
        <taxon>Leotiomycetes</taxon>
        <taxon>Helotiales</taxon>
        <taxon>Ploettnerulaceae</taxon>
        <taxon>Rhynchosporium</taxon>
    </lineage>
</organism>
<keyword evidence="2" id="KW-1185">Reference proteome</keyword>
<gene>
    <name evidence="1" type="ORF">RCO7_11773</name>
</gene>
<sequence>MRCHTYPRAILIFTLLNSTRELSVLDRLGFPTNKKKSESALVEKNVRNTIKNKIIKEEEDDLESNSNSNNDFENATKIPIPYPELLKLIINTTTAVTVMALI</sequence>
<evidence type="ECO:0000313" key="2">
    <source>
        <dbReference type="Proteomes" id="UP000178129"/>
    </source>
</evidence>
<name>A0A1E1LSZ6_9HELO</name>
<protein>
    <submittedName>
        <fullName evidence="1">Uncharacterized protein</fullName>
    </submittedName>
</protein>
<dbReference type="EMBL" id="FJUW01000091">
    <property type="protein sequence ID" value="CZT13595.1"/>
    <property type="molecule type" value="Genomic_DNA"/>
</dbReference>
<accession>A0A1E1LSZ6</accession>
<dbReference type="Proteomes" id="UP000178129">
    <property type="component" value="Unassembled WGS sequence"/>
</dbReference>
<reference evidence="2" key="1">
    <citation type="submission" date="2016-03" db="EMBL/GenBank/DDBJ databases">
        <authorList>
            <person name="Ploux O."/>
        </authorList>
    </citation>
    <scope>NUCLEOTIDE SEQUENCE [LARGE SCALE GENOMIC DNA]</scope>
    <source>
        <strain evidence="2">UK7</strain>
    </source>
</reference>
<proteinExistence type="predicted"/>
<dbReference type="AlphaFoldDB" id="A0A1E1LSZ6"/>